<evidence type="ECO:0000313" key="4">
    <source>
        <dbReference type="EMBL" id="SOE52134.1"/>
    </source>
</evidence>
<organism evidence="3 5">
    <name type="scientific">Orrella dioscoreae</name>
    <dbReference type="NCBI Taxonomy" id="1851544"/>
    <lineage>
        <taxon>Bacteria</taxon>
        <taxon>Pseudomonadati</taxon>
        <taxon>Pseudomonadota</taxon>
        <taxon>Betaproteobacteria</taxon>
        <taxon>Burkholderiales</taxon>
        <taxon>Alcaligenaceae</taxon>
        <taxon>Orrella</taxon>
    </lineage>
</organism>
<dbReference type="EMBL" id="FLRC01000022">
    <property type="protein sequence ID" value="SBT25696.1"/>
    <property type="molecule type" value="Genomic_DNA"/>
</dbReference>
<feature type="transmembrane region" description="Helical" evidence="1">
    <location>
        <begin position="54"/>
        <end position="72"/>
    </location>
</feature>
<evidence type="ECO:0000313" key="5">
    <source>
        <dbReference type="Proteomes" id="UP000078558"/>
    </source>
</evidence>
<feature type="transmembrane region" description="Helical" evidence="1">
    <location>
        <begin position="144"/>
        <end position="160"/>
    </location>
</feature>
<keyword evidence="5" id="KW-1185">Reference proteome</keyword>
<dbReference type="InterPro" id="IPR002823">
    <property type="entry name" value="DUF112_TM"/>
</dbReference>
<feature type="transmembrane region" description="Helical" evidence="1">
    <location>
        <begin position="388"/>
        <end position="406"/>
    </location>
</feature>
<dbReference type="Pfam" id="PF01970">
    <property type="entry name" value="TctA"/>
    <property type="match status" value="1"/>
</dbReference>
<evidence type="ECO:0000313" key="3">
    <source>
        <dbReference type="EMBL" id="SBT25696.1"/>
    </source>
</evidence>
<name>A0A1C3K2G6_9BURK</name>
<reference evidence="4 5" key="2">
    <citation type="submission" date="2017-08" db="EMBL/GenBank/DDBJ databases">
        <authorList>
            <person name="de Groot N.N."/>
        </authorList>
    </citation>
    <scope>NUCLEOTIDE SEQUENCE [LARGE SCALE GENOMIC DNA]</scope>
    <source>
        <strain evidence="4">Orrdi1</strain>
    </source>
</reference>
<dbReference type="OrthoDB" id="9781349at2"/>
<dbReference type="Proteomes" id="UP000078558">
    <property type="component" value="Chromosome I"/>
</dbReference>
<dbReference type="AlphaFoldDB" id="A0A1C3K2G6"/>
<feature type="transmembrane region" description="Helical" evidence="1">
    <location>
        <begin position="167"/>
        <end position="185"/>
    </location>
</feature>
<evidence type="ECO:0000259" key="2">
    <source>
        <dbReference type="Pfam" id="PF01970"/>
    </source>
</evidence>
<keyword evidence="1" id="KW-1133">Transmembrane helix</keyword>
<gene>
    <name evidence="3" type="ORF">ODI_01323</name>
    <name evidence="4" type="ORF">ODI_R3944</name>
</gene>
<reference evidence="3 5" key="1">
    <citation type="submission" date="2016-06" db="EMBL/GenBank/DDBJ databases">
        <authorList>
            <person name="Kjaerup R.B."/>
            <person name="Dalgaard T.S."/>
            <person name="Juul-Madsen H.R."/>
        </authorList>
    </citation>
    <scope>NUCLEOTIDE SEQUENCE [LARGE SCALE GENOMIC DNA]</scope>
    <source>
        <strain evidence="3">Orrdi1</strain>
    </source>
</reference>
<feature type="transmembrane region" description="Helical" evidence="1">
    <location>
        <begin position="412"/>
        <end position="442"/>
    </location>
</feature>
<feature type="transmembrane region" description="Helical" evidence="1">
    <location>
        <begin position="107"/>
        <end position="132"/>
    </location>
</feature>
<keyword evidence="1" id="KW-0472">Membrane</keyword>
<dbReference type="PANTHER" id="PTHR35342">
    <property type="entry name" value="TRICARBOXYLIC TRANSPORT PROTEIN"/>
    <property type="match status" value="1"/>
</dbReference>
<dbReference type="KEGG" id="odi:ODI_R3944"/>
<dbReference type="RefSeq" id="WP_067754113.1">
    <property type="nucleotide sequence ID" value="NZ_LT907988.1"/>
</dbReference>
<feature type="transmembrane region" description="Helical" evidence="1">
    <location>
        <begin position="352"/>
        <end position="376"/>
    </location>
</feature>
<protein>
    <submittedName>
        <fullName evidence="3">Tricarboxylate transport membrane protein TctA</fullName>
    </submittedName>
</protein>
<proteinExistence type="predicted"/>
<dbReference type="STRING" id="1851544.ODI_01323"/>
<feature type="transmembrane region" description="Helical" evidence="1">
    <location>
        <begin position="463"/>
        <end position="482"/>
    </location>
</feature>
<feature type="domain" description="DUF112" evidence="2">
    <location>
        <begin position="17"/>
        <end position="437"/>
    </location>
</feature>
<sequence length="497" mass="51829">MDAVLEGIMMVFSLETLVVIIVSALFGVFVGAVPGLTATMAVALLVPVTYFMDPIPAIAAMVTTAAVTIFAGDIPGAYLRIPGTPSSAAYVEEAYAFSQRGKASECLGVAMVCSVIGGTAGTLVLVFIAPYLAEVALNFSSYEYFWLAALGLSCAIFISPGSRVKALLSLCIGLFLSTIGLDMITGSPRFTFDVPDLMGGINFIPIMIGMFAIAEVMKFTATPATNLKVTVKDSGKVFGEVRPALRQHWRSVLRGSGTGSVIGVLPGAGADIAAWISYAISQKSSKTPEKFGKGHMEGIVEAGSSNNAAVSGSWVPALVFGIPGDSITAVVIGVLYMKGMNPGPAIFIDGGAMVYALFTVFFVANLILLPVGYLAIRAGKGFVATPPRVVMPVVLAFCIVGAYSINNSSVDIVLMLIAGVAAYGLAHAGFPVAPIILGLVLGGLLEKSFMTSMMRSDGNLMEFFSRPISAGLGILVIAIWVLPPIIRLFHKRPVTAA</sequence>
<dbReference type="PANTHER" id="PTHR35342:SF5">
    <property type="entry name" value="TRICARBOXYLIC TRANSPORT PROTEIN"/>
    <property type="match status" value="1"/>
</dbReference>
<dbReference type="EMBL" id="LT907988">
    <property type="protein sequence ID" value="SOE52134.1"/>
    <property type="molecule type" value="Genomic_DNA"/>
</dbReference>
<keyword evidence="1" id="KW-0812">Transmembrane</keyword>
<feature type="transmembrane region" description="Helical" evidence="1">
    <location>
        <begin position="197"/>
        <end position="217"/>
    </location>
</feature>
<feature type="transmembrane region" description="Helical" evidence="1">
    <location>
        <begin position="12"/>
        <end position="34"/>
    </location>
</feature>
<feature type="transmembrane region" description="Helical" evidence="1">
    <location>
        <begin position="314"/>
        <end position="337"/>
    </location>
</feature>
<accession>A0A1C3K2G6</accession>
<evidence type="ECO:0000256" key="1">
    <source>
        <dbReference type="SAM" id="Phobius"/>
    </source>
</evidence>